<evidence type="ECO:0000256" key="1">
    <source>
        <dbReference type="SAM" id="SignalP"/>
    </source>
</evidence>
<dbReference type="OrthoDB" id="10019596at2759"/>
<name>A0A9Q1HE43_HOLLE</name>
<accession>A0A9Q1HE43</accession>
<evidence type="ECO:0000313" key="3">
    <source>
        <dbReference type="EMBL" id="KAJ8042615.1"/>
    </source>
</evidence>
<organism evidence="3 4">
    <name type="scientific">Holothuria leucospilota</name>
    <name type="common">Black long sea cucumber</name>
    <name type="synonym">Mertensiothuria leucospilota</name>
    <dbReference type="NCBI Taxonomy" id="206669"/>
    <lineage>
        <taxon>Eukaryota</taxon>
        <taxon>Metazoa</taxon>
        <taxon>Echinodermata</taxon>
        <taxon>Eleutherozoa</taxon>
        <taxon>Echinozoa</taxon>
        <taxon>Holothuroidea</taxon>
        <taxon>Aspidochirotacea</taxon>
        <taxon>Aspidochirotida</taxon>
        <taxon>Holothuriidae</taxon>
        <taxon>Holothuria</taxon>
    </lineage>
</organism>
<comment type="caution">
    <text evidence="3">The sequence shown here is derived from an EMBL/GenBank/DDBJ whole genome shotgun (WGS) entry which is preliminary data.</text>
</comment>
<keyword evidence="1" id="KW-0732">Signal</keyword>
<gene>
    <name evidence="3" type="ORF">HOLleu_09411</name>
</gene>
<dbReference type="SUPFAM" id="SSF56994">
    <property type="entry name" value="Insulin-like"/>
    <property type="match status" value="1"/>
</dbReference>
<dbReference type="GO" id="GO:0005179">
    <property type="term" value="F:hormone activity"/>
    <property type="evidence" value="ECO:0007669"/>
    <property type="project" value="InterPro"/>
</dbReference>
<evidence type="ECO:0000313" key="4">
    <source>
        <dbReference type="Proteomes" id="UP001152320"/>
    </source>
</evidence>
<reference evidence="3" key="1">
    <citation type="submission" date="2021-10" db="EMBL/GenBank/DDBJ databases">
        <title>Tropical sea cucumber genome reveals ecological adaptation and Cuvierian tubules defense mechanism.</title>
        <authorList>
            <person name="Chen T."/>
        </authorList>
    </citation>
    <scope>NUCLEOTIDE SEQUENCE</scope>
    <source>
        <strain evidence="3">Nanhai2018</strain>
        <tissue evidence="3">Muscle</tissue>
    </source>
</reference>
<dbReference type="InterPro" id="IPR016179">
    <property type="entry name" value="Insulin-like"/>
</dbReference>
<evidence type="ECO:0000259" key="2">
    <source>
        <dbReference type="Pfam" id="PF00049"/>
    </source>
</evidence>
<protein>
    <recommendedName>
        <fullName evidence="2">Insulin-like domain-containing protein</fullName>
    </recommendedName>
</protein>
<dbReference type="AlphaFoldDB" id="A0A9Q1HE43"/>
<proteinExistence type="predicted"/>
<dbReference type="Gene3D" id="1.10.100.10">
    <property type="entry name" value="Insulin-like"/>
    <property type="match status" value="1"/>
</dbReference>
<feature type="chain" id="PRO_5040245190" description="Insulin-like domain-containing protein" evidence="1">
    <location>
        <begin position="26"/>
        <end position="106"/>
    </location>
</feature>
<keyword evidence="4" id="KW-1185">Reference proteome</keyword>
<dbReference type="Proteomes" id="UP001152320">
    <property type="component" value="Chromosome 4"/>
</dbReference>
<sequence>MTTLANSTLSFLIIWMSCGAAFVLATHKLCGSALVDALAVVCNGRGYYGGTVWRTKREGKAYGWYFANATISLSYEVSAAKPKLELVCRGHRGYHAERTTTFRPAE</sequence>
<dbReference type="InterPro" id="IPR036438">
    <property type="entry name" value="Insulin-like_sf"/>
</dbReference>
<feature type="domain" description="Insulin-like" evidence="2">
    <location>
        <begin position="27"/>
        <end position="56"/>
    </location>
</feature>
<dbReference type="Pfam" id="PF00049">
    <property type="entry name" value="Insulin"/>
    <property type="match status" value="1"/>
</dbReference>
<dbReference type="EMBL" id="JAIZAY010000004">
    <property type="protein sequence ID" value="KAJ8042615.1"/>
    <property type="molecule type" value="Genomic_DNA"/>
</dbReference>
<dbReference type="GO" id="GO:0005576">
    <property type="term" value="C:extracellular region"/>
    <property type="evidence" value="ECO:0007669"/>
    <property type="project" value="InterPro"/>
</dbReference>
<feature type="signal peptide" evidence="1">
    <location>
        <begin position="1"/>
        <end position="25"/>
    </location>
</feature>